<proteinExistence type="predicted"/>
<name>A0A7J6VFD1_THATH</name>
<dbReference type="AlphaFoldDB" id="A0A7J6VFD1"/>
<reference evidence="1 2" key="1">
    <citation type="submission" date="2020-06" db="EMBL/GenBank/DDBJ databases">
        <title>Transcriptomic and genomic resources for Thalictrum thalictroides and T. hernandezii: Facilitating candidate gene discovery in an emerging model plant lineage.</title>
        <authorList>
            <person name="Arias T."/>
            <person name="Riano-Pachon D.M."/>
            <person name="Di Stilio V.S."/>
        </authorList>
    </citation>
    <scope>NUCLEOTIDE SEQUENCE [LARGE SCALE GENOMIC DNA]</scope>
    <source>
        <strain evidence="2">cv. WT478/WT964</strain>
        <tissue evidence="1">Leaves</tissue>
    </source>
</reference>
<evidence type="ECO:0000313" key="1">
    <source>
        <dbReference type="EMBL" id="KAF5183836.1"/>
    </source>
</evidence>
<accession>A0A7J6VFD1</accession>
<keyword evidence="2" id="KW-1185">Reference proteome</keyword>
<protein>
    <submittedName>
        <fullName evidence="1">Uncharacterized protein</fullName>
    </submittedName>
</protein>
<dbReference type="Proteomes" id="UP000554482">
    <property type="component" value="Unassembled WGS sequence"/>
</dbReference>
<comment type="caution">
    <text evidence="1">The sequence shown here is derived from an EMBL/GenBank/DDBJ whole genome shotgun (WGS) entry which is preliminary data.</text>
</comment>
<sequence>MQLDPGFWDQYQSQIIQEDEKAVALGNDEDNEATMWDSEVDVFDYPKSWGIDILNDMMYDDSAPMFRDDNRSPNLTFDLNESPKSPIMTFDLNLDVSPREHYSPTPLNSLDQQLNDEMYDDSQPMFGPYSTPDYTRNGTNIPDLNIHPEEMNEHPADMNEQEADFHGYEADVDDTMNQHPADMNGHPADMNAQLDGQTREVKRELFKIFDSLYNRPNVGCASHTKSLHVGYTEPCVGQVYRSRDDLTRDIKTYSIQNMFSFSYVRTCPQRIICRCKVQINKQLLGFKTMDEDV</sequence>
<evidence type="ECO:0000313" key="2">
    <source>
        <dbReference type="Proteomes" id="UP000554482"/>
    </source>
</evidence>
<dbReference type="EMBL" id="JABWDY010032894">
    <property type="protein sequence ID" value="KAF5183836.1"/>
    <property type="molecule type" value="Genomic_DNA"/>
</dbReference>
<gene>
    <name evidence="1" type="ORF">FRX31_026578</name>
</gene>
<organism evidence="1 2">
    <name type="scientific">Thalictrum thalictroides</name>
    <name type="common">Rue-anemone</name>
    <name type="synonym">Anemone thalictroides</name>
    <dbReference type="NCBI Taxonomy" id="46969"/>
    <lineage>
        <taxon>Eukaryota</taxon>
        <taxon>Viridiplantae</taxon>
        <taxon>Streptophyta</taxon>
        <taxon>Embryophyta</taxon>
        <taxon>Tracheophyta</taxon>
        <taxon>Spermatophyta</taxon>
        <taxon>Magnoliopsida</taxon>
        <taxon>Ranunculales</taxon>
        <taxon>Ranunculaceae</taxon>
        <taxon>Thalictroideae</taxon>
        <taxon>Thalictrum</taxon>
    </lineage>
</organism>